<dbReference type="Gene3D" id="1.25.10.10">
    <property type="entry name" value="Leucine-rich Repeat Variant"/>
    <property type="match status" value="1"/>
</dbReference>
<evidence type="ECO:0000259" key="33">
    <source>
        <dbReference type="PROSITE" id="PS50089"/>
    </source>
</evidence>
<evidence type="ECO:0000256" key="24">
    <source>
        <dbReference type="ARBA" id="ARBA00054158"/>
    </source>
</evidence>
<dbReference type="InterPro" id="IPR016039">
    <property type="entry name" value="Thiolase-like"/>
</dbReference>
<evidence type="ECO:0000259" key="34">
    <source>
        <dbReference type="PROSITE" id="PS50966"/>
    </source>
</evidence>
<gene>
    <name evidence="35" type="primary">map3k1</name>
    <name evidence="35" type="ORF">DAT39_008337</name>
</gene>
<accession>A0A8J4X4V2</accession>
<evidence type="ECO:0000313" key="35">
    <source>
        <dbReference type="EMBL" id="KAF5901921.1"/>
    </source>
</evidence>
<evidence type="ECO:0000256" key="27">
    <source>
        <dbReference type="PIRSR" id="PIRSR610122-1"/>
    </source>
</evidence>
<evidence type="ECO:0000256" key="12">
    <source>
        <dbReference type="ARBA" id="ARBA00022777"/>
    </source>
</evidence>
<dbReference type="NCBIfam" id="TIGR01833">
    <property type="entry name" value="HMG-CoA-S_euk"/>
    <property type="match status" value="1"/>
</dbReference>
<feature type="region of interest" description="Disordered" evidence="31">
    <location>
        <begin position="915"/>
        <end position="935"/>
    </location>
</feature>
<dbReference type="GO" id="GO:0005524">
    <property type="term" value="F:ATP binding"/>
    <property type="evidence" value="ECO:0007669"/>
    <property type="project" value="UniProtKB-UniRule"/>
</dbReference>
<dbReference type="CDD" id="cd00827">
    <property type="entry name" value="init_cond_enzymes"/>
    <property type="match status" value="1"/>
</dbReference>
<feature type="compositionally biased region" description="Low complexity" evidence="31">
    <location>
        <begin position="981"/>
        <end position="992"/>
    </location>
</feature>
<keyword evidence="8" id="KW-0808">Transferase</keyword>
<evidence type="ECO:0000256" key="25">
    <source>
        <dbReference type="ARBA" id="ARBA00069058"/>
    </source>
</evidence>
<evidence type="ECO:0000256" key="9">
    <source>
        <dbReference type="ARBA" id="ARBA00022723"/>
    </source>
</evidence>
<feature type="active site" description="Acyl-thioester intermediate" evidence="27">
    <location>
        <position position="1648"/>
    </location>
</feature>
<dbReference type="InterPro" id="IPR013746">
    <property type="entry name" value="HMG_CoA_synt_C_dom"/>
</dbReference>
<evidence type="ECO:0000256" key="6">
    <source>
        <dbReference type="ARBA" id="ARBA00022548"/>
    </source>
</evidence>
<feature type="non-terminal residue" evidence="35">
    <location>
        <position position="1"/>
    </location>
</feature>
<dbReference type="GO" id="GO:0010142">
    <property type="term" value="P:farnesyl diphosphate biosynthetic process, mevalonate pathway"/>
    <property type="evidence" value="ECO:0007669"/>
    <property type="project" value="InterPro"/>
</dbReference>
<dbReference type="CDD" id="cd16494">
    <property type="entry name" value="RING-CH-C4HC3_ZSWM2"/>
    <property type="match status" value="1"/>
</dbReference>
<keyword evidence="12 35" id="KW-0418">Kinase</keyword>
<dbReference type="Pfam" id="PF08540">
    <property type="entry name" value="HMG_CoA_synt_C"/>
    <property type="match status" value="1"/>
</dbReference>
<evidence type="ECO:0000256" key="17">
    <source>
        <dbReference type="ARBA" id="ARBA00022955"/>
    </source>
</evidence>
<dbReference type="PROSITE" id="PS50089">
    <property type="entry name" value="ZF_RING_2"/>
    <property type="match status" value="1"/>
</dbReference>
<dbReference type="Proteomes" id="UP000727407">
    <property type="component" value="Unassembled WGS sequence"/>
</dbReference>
<keyword evidence="5" id="KW-0723">Serine/threonine-protein kinase</keyword>
<feature type="region of interest" description="Disordered" evidence="31">
    <location>
        <begin position="226"/>
        <end position="327"/>
    </location>
</feature>
<feature type="compositionally biased region" description="Polar residues" evidence="31">
    <location>
        <begin position="918"/>
        <end position="928"/>
    </location>
</feature>
<keyword evidence="9" id="KW-0479">Metal-binding</keyword>
<dbReference type="GO" id="GO:0006084">
    <property type="term" value="P:acetyl-CoA metabolic process"/>
    <property type="evidence" value="ECO:0007669"/>
    <property type="project" value="InterPro"/>
</dbReference>
<dbReference type="InterPro" id="IPR013528">
    <property type="entry name" value="HMG_CoA_synth_N"/>
</dbReference>
<protein>
    <recommendedName>
        <fullName evidence="25">Mitogen-activated protein kinase kinase kinase 1</fullName>
        <ecNumber evidence="4">2.3.3.10</ecNumber>
    </recommendedName>
    <alternativeName>
        <fullName evidence="22">3-hydroxy-3-methylglutaryl coenzyme A synthase</fullName>
    </alternativeName>
    <alternativeName>
        <fullName evidence="26">MAPK/ERK kinase kinase 1</fullName>
    </alternativeName>
</protein>
<dbReference type="Gene3D" id="3.40.47.10">
    <property type="match status" value="1"/>
</dbReference>
<dbReference type="PROSITE" id="PS00107">
    <property type="entry name" value="PROTEIN_KINASE_ATP"/>
    <property type="match status" value="1"/>
</dbReference>
<evidence type="ECO:0000256" key="7">
    <source>
        <dbReference type="ARBA" id="ARBA00022553"/>
    </source>
</evidence>
<reference evidence="35" key="1">
    <citation type="submission" date="2020-07" db="EMBL/GenBank/DDBJ databases">
        <title>Clarias magur genome sequencing, assembly and annotation.</title>
        <authorList>
            <person name="Kushwaha B."/>
            <person name="Kumar R."/>
            <person name="Das P."/>
            <person name="Joshi C.G."/>
            <person name="Kumar D."/>
            <person name="Nagpure N.S."/>
            <person name="Pandey M."/>
            <person name="Agarwal S."/>
            <person name="Srivastava S."/>
            <person name="Singh M."/>
            <person name="Sahoo L."/>
            <person name="Jayasankar P."/>
            <person name="Meher P.K."/>
            <person name="Koringa P.G."/>
            <person name="Iquebal M.A."/>
            <person name="Das S.P."/>
            <person name="Bit A."/>
            <person name="Patnaik S."/>
            <person name="Patel N."/>
            <person name="Shah T.M."/>
            <person name="Hinsu A."/>
            <person name="Jena J.K."/>
        </authorList>
    </citation>
    <scope>NUCLEOTIDE SEQUENCE</scope>
    <source>
        <strain evidence="35">CIFAMagur01</strain>
        <tissue evidence="35">Testis</tissue>
    </source>
</reference>
<dbReference type="PANTHER" id="PTHR43323:SF2">
    <property type="entry name" value="HYDROXYMETHYLGLUTARYL-COA SYNTHASE"/>
    <property type="match status" value="1"/>
</dbReference>
<evidence type="ECO:0000256" key="15">
    <source>
        <dbReference type="ARBA" id="ARBA00022840"/>
    </source>
</evidence>
<feature type="region of interest" description="Disordered" evidence="31">
    <location>
        <begin position="528"/>
        <end position="557"/>
    </location>
</feature>
<evidence type="ECO:0000313" key="36">
    <source>
        <dbReference type="Proteomes" id="UP000727407"/>
    </source>
</evidence>
<comment type="catalytic activity">
    <reaction evidence="23">
        <text>acetoacetyl-CoA + acetyl-CoA + H2O = (3S)-3-hydroxy-3-methylglutaryl-CoA + CoA + H(+)</text>
        <dbReference type="Rhea" id="RHEA:10188"/>
        <dbReference type="ChEBI" id="CHEBI:15377"/>
        <dbReference type="ChEBI" id="CHEBI:15378"/>
        <dbReference type="ChEBI" id="CHEBI:43074"/>
        <dbReference type="ChEBI" id="CHEBI:57286"/>
        <dbReference type="ChEBI" id="CHEBI:57287"/>
        <dbReference type="ChEBI" id="CHEBI:57288"/>
        <dbReference type="EC" id="2.3.3.10"/>
    </reaction>
    <physiologicalReaction direction="left-to-right" evidence="23">
        <dbReference type="Rhea" id="RHEA:10189"/>
    </physiologicalReaction>
</comment>
<feature type="compositionally biased region" description="Low complexity" evidence="31">
    <location>
        <begin position="75"/>
        <end position="85"/>
    </location>
</feature>
<evidence type="ECO:0000259" key="32">
    <source>
        <dbReference type="PROSITE" id="PS50011"/>
    </source>
</evidence>
<keyword evidence="36" id="KW-1185">Reference proteome</keyword>
<feature type="compositionally biased region" description="Gly residues" evidence="31">
    <location>
        <begin position="22"/>
        <end position="31"/>
    </location>
</feature>
<dbReference type="Pfam" id="PF04434">
    <property type="entry name" value="SWIM"/>
    <property type="match status" value="1"/>
</dbReference>
<evidence type="ECO:0000256" key="14">
    <source>
        <dbReference type="ARBA" id="ARBA00022833"/>
    </source>
</evidence>
<evidence type="ECO:0000256" key="23">
    <source>
        <dbReference type="ARBA" id="ARBA00049887"/>
    </source>
</evidence>
<feature type="active site" description="Proton donor/acceptor" evidence="27">
    <location>
        <position position="1783"/>
    </location>
</feature>
<dbReference type="PROSITE" id="PS50966">
    <property type="entry name" value="ZF_SWIM"/>
    <property type="match status" value="1"/>
</dbReference>
<dbReference type="CDD" id="cd06630">
    <property type="entry name" value="STKc_MEKK1"/>
    <property type="match status" value="1"/>
</dbReference>
<dbReference type="UniPathway" id="UPA00058">
    <property type="reaction ID" value="UER00102"/>
</dbReference>
<dbReference type="InterPro" id="IPR000719">
    <property type="entry name" value="Prot_kinase_dom"/>
</dbReference>
<dbReference type="FunFam" id="3.40.47.10:FF:000008">
    <property type="entry name" value="3-hydroxy-3-methylglutaryl coenzyme A synthase"/>
    <property type="match status" value="1"/>
</dbReference>
<organism evidence="35 36">
    <name type="scientific">Clarias magur</name>
    <name type="common">Asian catfish</name>
    <name type="synonym">Macropteronotus magur</name>
    <dbReference type="NCBI Taxonomy" id="1594786"/>
    <lineage>
        <taxon>Eukaryota</taxon>
        <taxon>Metazoa</taxon>
        <taxon>Chordata</taxon>
        <taxon>Craniata</taxon>
        <taxon>Vertebrata</taxon>
        <taxon>Euteleostomi</taxon>
        <taxon>Actinopterygii</taxon>
        <taxon>Neopterygii</taxon>
        <taxon>Teleostei</taxon>
        <taxon>Ostariophysi</taxon>
        <taxon>Siluriformes</taxon>
        <taxon>Clariidae</taxon>
        <taxon>Clarias</taxon>
    </lineage>
</organism>
<feature type="binding site" evidence="30">
    <location>
        <position position="1276"/>
    </location>
    <ligand>
        <name>ATP</name>
        <dbReference type="ChEBI" id="CHEBI:30616"/>
    </ligand>
</feature>
<comment type="cofactor">
    <cofactor evidence="1">
        <name>Mg(2+)</name>
        <dbReference type="ChEBI" id="CHEBI:18420"/>
    </cofactor>
</comment>
<keyword evidence="17" id="KW-0443">Lipid metabolism</keyword>
<dbReference type="InterPro" id="IPR000590">
    <property type="entry name" value="HMG_CoA_synt_AS"/>
</dbReference>
<feature type="region of interest" description="Disordered" evidence="31">
    <location>
        <begin position="1"/>
        <end position="91"/>
    </location>
</feature>
<evidence type="ECO:0000256" key="8">
    <source>
        <dbReference type="ARBA" id="ARBA00022679"/>
    </source>
</evidence>
<feature type="compositionally biased region" description="Low complexity" evidence="31">
    <location>
        <begin position="268"/>
        <end position="279"/>
    </location>
</feature>
<feature type="region of interest" description="Disordered" evidence="31">
    <location>
        <begin position="960"/>
        <end position="1081"/>
    </location>
</feature>
<dbReference type="InterPro" id="IPR011989">
    <property type="entry name" value="ARM-like"/>
</dbReference>
<dbReference type="Pfam" id="PF00069">
    <property type="entry name" value="Pkinase"/>
    <property type="match status" value="1"/>
</dbReference>
<evidence type="ECO:0000256" key="11">
    <source>
        <dbReference type="ARBA" id="ARBA00022771"/>
    </source>
</evidence>
<keyword evidence="21" id="KW-0753">Steroid metabolism</keyword>
<keyword evidence="16" id="KW-0460">Magnesium</keyword>
<dbReference type="FunFam" id="1.10.510.10:FF:000286">
    <property type="entry name" value="Mitogen-activated protein kinase kinase kinase 1 (Predicted)"/>
    <property type="match status" value="1"/>
</dbReference>
<sequence length="2009" mass="219351">MATAGSRTSSSGLLESSERTDGGSGAQGGGSAPSLSPSSPGRAKRNAGENAQWRRKELRKVRSVDLEKAEALQLSSSSSSSSSSSADTGGSAPIAAQLHYFSVSSPAAVQASLSQQCRHVQHSNSLSDHPLLDKASLCTGAQDLPQTSCRSSSSSSEQISTDHAPSAELNPVQQSRDMENKETLRGLQKMEDRPEERMIREKLKATCMPTWKHEWLERRNKRGPVVVKPIPLRPDSNEAGRLGLETGSDTASNSSSQSRGRRSPSPGPASASVSSNSSSTKTAGKPESPGVRRKRGSPVPFQSGRVTPPRRAPSPDGFSPYSPEETNRRVNKVMRARLYLLQQIGPNSFLIGGDSPDNKYRVFIGPQTCSCGRGAFCIHVLFVMLRVFQLESSDPLLWRKTLKNFEVESLFQKYHNRRSSRIKAPSRSTIQKFVSRMSNSHTTCTSSSSPSSNESSMKDEEEQMCPICLLDMLDEESLTVCEEGCRNKLHHHCMSIWAEECRRNQEALICPLCRAKWKSHDFYSHDPASTTENSISRSQSLVSSSPASSSSHAEGQRAAHEGDFSLPHYGVQQIPQTYKELAEPWIKVFGIELVGCLFSRNWNIREMALRRLSHDVSGALLLANGEHSMANAATGAGAGIGAAGNEISGEVVVESCCSVLSMVCADPVYKVYVAALKTLRAMLVYTPCHSLSERSRLQQLLRPVVETILVKCADANSRTSQLSVSTLLELCKGQVGELAVGREILKAGSIGIGGVDYVLNCILGSQTEANNWQALLGRLCLIDRLLLEFPAEFYPHIVTAADCGHPQNQVERYQKLLRLLGFALQSIDNSHSMVGKLSRRVFLSAARMVARVPHVFVKLLDMLSVTSSTHYARMRRRLLAIAEEMDILDALHLGLEDVQGSSGAHCDAFLDPAAPHNSPVSTERNSPTHCMPEKPCGKVARCGMASAKTIDDMSDRLACITAGPADSPKPPVQQRGPHRPLSQCLNSHSPSSSQPPPLPSPSTSQARPQGFVPGKLTNCSPGAQRKFPIPKGASGGGTNKDTEKLPSPVFSQARPLPPNHIHRPKPSRPSLSPSTSCEAAKAQCQARKGNMKLDLQDISPGHESSRCSASSAFVPSEDAVFTPVDDKFHGLDASAELNSSMEDLLEADSTVTFQSEVAVLSPEQAGPDDAYCQDVTQNQKCKEKMEAEEEEALAVVMAMSASQDALPIIPQLQVEKEEDVIIIQVDTPETLPGHTKAKQPYREGAEWLKGQQIGLGAFSSCYQAQDVGTGTLMAVKQVTYVRNTSSEQEEVVEALREEIRMMSHLDHPNIIRMLGATCEKNNYNLFVEWMAGGSVSHLLNKYGAFKEGVVINYTEQLLRGLAYLHENQIIHRDIKGANLLIDSTGQRLRIADFGAAARLASKGTGAGEFQGQLLGTIAFMAPEVLRGQQYGRSCDVWSVGCAIIEMSCAKPPWNAEKHSNHLALIFKIASATTAPSIPPHLSPGLRDVTLRCLELQPTDRPPSRELLKHPIFRHNCSITMPGSLPAIYSATWPKDVGIIAMEVYIPSQYVDQAELEEFDGVGAGKYTIGLGQARMGFCSDREDINSLCLTVVQRLMERNGLSYESVGRLEVGTETIIDKSKSVKTVLMQLFEESGNTDVEGIDTTNACYGGTAALFNAVNWVESSSWDGRYALVVTGDIAVYATGSARPTGGAGAVAMLVGPNAPLAFDRGLRGTHMQHAYDFYKPDMVSEYPVVDGKLSIQCYLSALDRCYSVYRNKIQAQWQRECVERRFSLNDFGYMVFHSPYCKLVQKSLARLLLNDFLAHPNPNMESGPFSGLEAFRDVKAEDTYFDRDVEKAFMKASAEMFEQKTKASLLISNQNGNMYTPSVYGCLASVLAQFTPQQLAGQRIGLFSYGSGLAATLYSIRVTQDATPGSSLDKLVSSLSDIQARLDSRKKVPPAVFADNMKLREETHHLANYIPQSTVDDLFPGTWYLTRVDEKHRRFYARRSLDEHGHLEAGLLNSVTASE</sequence>
<dbReference type="PANTHER" id="PTHR43323">
    <property type="entry name" value="3-HYDROXY-3-METHYLGLUTARYL COENZYME A SYNTHASE"/>
    <property type="match status" value="1"/>
</dbReference>
<evidence type="ECO:0000256" key="21">
    <source>
        <dbReference type="ARBA" id="ARBA00023221"/>
    </source>
</evidence>
<keyword evidence="14" id="KW-0862">Zinc</keyword>
<evidence type="ECO:0000256" key="22">
    <source>
        <dbReference type="ARBA" id="ARBA00033130"/>
    </source>
</evidence>
<evidence type="ECO:0000256" key="2">
    <source>
        <dbReference type="ARBA" id="ARBA00005218"/>
    </source>
</evidence>
<dbReference type="InterPro" id="IPR007527">
    <property type="entry name" value="Znf_SWIM"/>
</dbReference>
<keyword evidence="17" id="KW-0752">Steroid biosynthesis</keyword>
<keyword evidence="11 29" id="KW-0863">Zinc-finger</keyword>
<dbReference type="PROSITE" id="PS50011">
    <property type="entry name" value="PROTEIN_KINASE_DOM"/>
    <property type="match status" value="1"/>
</dbReference>
<evidence type="ECO:0000256" key="13">
    <source>
        <dbReference type="ARBA" id="ARBA00022778"/>
    </source>
</evidence>
<feature type="compositionally biased region" description="Low complexity" evidence="31">
    <location>
        <begin position="1"/>
        <end position="15"/>
    </location>
</feature>
<dbReference type="SMART" id="SM00220">
    <property type="entry name" value="S_TKc"/>
    <property type="match status" value="1"/>
</dbReference>
<evidence type="ECO:0000256" key="31">
    <source>
        <dbReference type="SAM" id="MobiDB-lite"/>
    </source>
</evidence>
<dbReference type="OrthoDB" id="1269963at2759"/>
<evidence type="ECO:0000256" key="3">
    <source>
        <dbReference type="ARBA" id="ARBA00007061"/>
    </source>
</evidence>
<evidence type="ECO:0000256" key="30">
    <source>
        <dbReference type="PROSITE-ProRule" id="PRU10141"/>
    </source>
</evidence>
<evidence type="ECO:0000256" key="1">
    <source>
        <dbReference type="ARBA" id="ARBA00001946"/>
    </source>
</evidence>
<feature type="compositionally biased region" description="Basic and acidic residues" evidence="31">
    <location>
        <begin position="176"/>
        <end position="199"/>
    </location>
</feature>
<dbReference type="FunFam" id="1.25.10.10:FF:000122">
    <property type="entry name" value="Mitogen-activated protein kinase kinase kinase 1 (Predicted)"/>
    <property type="match status" value="1"/>
</dbReference>
<evidence type="ECO:0000256" key="29">
    <source>
        <dbReference type="PROSITE-ProRule" id="PRU00175"/>
    </source>
</evidence>
<keyword evidence="13" id="KW-0152">Cholesterol biosynthesis</keyword>
<feature type="binding site" evidence="28">
    <location>
        <position position="1788"/>
    </location>
    <ligand>
        <name>CoA</name>
        <dbReference type="ChEBI" id="CHEBI:57287"/>
    </ligand>
</feature>
<dbReference type="SUPFAM" id="SSF57850">
    <property type="entry name" value="RING/U-box"/>
    <property type="match status" value="1"/>
</dbReference>
<feature type="region of interest" description="Disordered" evidence="31">
    <location>
        <begin position="436"/>
        <end position="458"/>
    </location>
</feature>
<dbReference type="InterPro" id="IPR008271">
    <property type="entry name" value="Ser/Thr_kinase_AS"/>
</dbReference>
<comment type="function">
    <text evidence="24">Component of a protein kinase signal transduction cascade. Activates the ERK and JNK kinase pathways by phosphorylation of MAP2K1 and MAP2K4. May phosphorylate the MAPK8/JNK1 kinase. Activates CHUK and IKBKB, the central protein kinases of the NF-kappa-B pathway.</text>
</comment>
<evidence type="ECO:0000256" key="20">
    <source>
        <dbReference type="ARBA" id="ARBA00023166"/>
    </source>
</evidence>
<dbReference type="InterPro" id="IPR017441">
    <property type="entry name" value="Protein_kinase_ATP_BS"/>
</dbReference>
<dbReference type="GO" id="GO:0008270">
    <property type="term" value="F:zinc ion binding"/>
    <property type="evidence" value="ECO:0007669"/>
    <property type="project" value="UniProtKB-KW"/>
</dbReference>
<dbReference type="InterPro" id="IPR010122">
    <property type="entry name" value="HMG_CoA_synthase_euk"/>
</dbReference>
<dbReference type="Pfam" id="PF21040">
    <property type="entry name" value="CEP104-like_TOG"/>
    <property type="match status" value="1"/>
</dbReference>
<feature type="domain" description="SWIM-type" evidence="34">
    <location>
        <begin position="360"/>
        <end position="388"/>
    </location>
</feature>
<dbReference type="GO" id="GO:0006695">
    <property type="term" value="P:cholesterol biosynthetic process"/>
    <property type="evidence" value="ECO:0007669"/>
    <property type="project" value="UniProtKB-KW"/>
</dbReference>
<evidence type="ECO:0000256" key="19">
    <source>
        <dbReference type="ARBA" id="ARBA00023011"/>
    </source>
</evidence>
<name>A0A8J4X4V2_CLAMG</name>
<keyword evidence="6" id="KW-0153">Cholesterol metabolism</keyword>
<evidence type="ECO:0000256" key="28">
    <source>
        <dbReference type="PIRSR" id="PIRSR610122-2"/>
    </source>
</evidence>
<dbReference type="EMBL" id="QNUK01000101">
    <property type="protein sequence ID" value="KAF5901921.1"/>
    <property type="molecule type" value="Genomic_DNA"/>
</dbReference>
<keyword evidence="17" id="KW-0444">Lipid biosynthesis</keyword>
<feature type="region of interest" description="Disordered" evidence="31">
    <location>
        <begin position="144"/>
        <end position="199"/>
    </location>
</feature>
<dbReference type="PROSITE" id="PS00108">
    <property type="entry name" value="PROTEIN_KINASE_ST"/>
    <property type="match status" value="1"/>
</dbReference>
<comment type="pathway">
    <text evidence="2">Metabolic intermediate biosynthesis; (R)-mevalonate biosynthesis; (R)-mevalonate from acetyl-CoA: step 2/3.</text>
</comment>
<evidence type="ECO:0000256" key="5">
    <source>
        <dbReference type="ARBA" id="ARBA00022527"/>
    </source>
</evidence>
<feature type="binding site" evidence="28">
    <location>
        <position position="1792"/>
    </location>
    <ligand>
        <name>CoA</name>
        <dbReference type="ChEBI" id="CHEBI:57287"/>
    </ligand>
</feature>
<comment type="similarity">
    <text evidence="3">Belongs to the thiolase-like superfamily. HMG-CoA synthase family.</text>
</comment>
<keyword evidence="20" id="KW-1207">Sterol metabolism</keyword>
<evidence type="ECO:0000256" key="4">
    <source>
        <dbReference type="ARBA" id="ARBA00012978"/>
    </source>
</evidence>
<dbReference type="PROSITE" id="PS01226">
    <property type="entry name" value="HMG_COA_SYNTHASE"/>
    <property type="match status" value="1"/>
</dbReference>
<keyword evidence="7" id="KW-0597">Phosphoprotein</keyword>
<evidence type="ECO:0000256" key="18">
    <source>
        <dbReference type="ARBA" id="ARBA00022990"/>
    </source>
</evidence>
<keyword evidence="10 30" id="KW-0547">Nucleotide-binding</keyword>
<dbReference type="Pfam" id="PF01154">
    <property type="entry name" value="HMG_CoA_synt_N"/>
    <property type="match status" value="1"/>
</dbReference>
<keyword evidence="19" id="KW-0756">Sterol biosynthesis</keyword>
<feature type="compositionally biased region" description="Low complexity" evidence="31">
    <location>
        <begin position="32"/>
        <end position="41"/>
    </location>
</feature>
<dbReference type="SUPFAM" id="SSF53901">
    <property type="entry name" value="Thiolase-like"/>
    <property type="match status" value="2"/>
</dbReference>
<proteinExistence type="inferred from homology"/>
<dbReference type="GO" id="GO:0004421">
    <property type="term" value="F:hydroxymethylglutaryl-CoA synthase activity"/>
    <property type="evidence" value="ECO:0007669"/>
    <property type="project" value="UniProtKB-EC"/>
</dbReference>
<dbReference type="EC" id="2.3.3.10" evidence="4"/>
<dbReference type="InterPro" id="IPR001841">
    <property type="entry name" value="Znf_RING"/>
</dbReference>
<keyword evidence="18" id="KW-0007">Acetylation</keyword>
<evidence type="ECO:0000256" key="16">
    <source>
        <dbReference type="ARBA" id="ARBA00022842"/>
    </source>
</evidence>
<dbReference type="InterPro" id="IPR011009">
    <property type="entry name" value="Kinase-like_dom_sf"/>
</dbReference>
<feature type="compositionally biased region" description="Low complexity" evidence="31">
    <location>
        <begin position="534"/>
        <end position="551"/>
    </location>
</feature>
<dbReference type="SUPFAM" id="SSF56112">
    <property type="entry name" value="Protein kinase-like (PK-like)"/>
    <property type="match status" value="1"/>
</dbReference>
<feature type="compositionally biased region" description="Basic and acidic residues" evidence="31">
    <location>
        <begin position="52"/>
        <end position="70"/>
    </location>
</feature>
<dbReference type="GO" id="GO:0004709">
    <property type="term" value="F:MAP kinase kinase kinase activity"/>
    <property type="evidence" value="ECO:0007669"/>
    <property type="project" value="UniProtKB-ARBA"/>
</dbReference>
<feature type="domain" description="Protein kinase" evidence="32">
    <location>
        <begin position="1247"/>
        <end position="1512"/>
    </location>
</feature>
<feature type="compositionally biased region" description="Low complexity" evidence="31">
    <location>
        <begin position="438"/>
        <end position="455"/>
    </location>
</feature>
<dbReference type="Gene3D" id="3.30.40.10">
    <property type="entry name" value="Zinc/RING finger domain, C3HC4 (zinc finger)"/>
    <property type="match status" value="1"/>
</dbReference>
<feature type="domain" description="RING-type" evidence="33">
    <location>
        <begin position="465"/>
        <end position="514"/>
    </location>
</feature>
<keyword evidence="15 30" id="KW-0067">ATP-binding</keyword>
<feature type="binding site" evidence="28">
    <location>
        <position position="1740"/>
    </location>
    <ligand>
        <name>CoA</name>
        <dbReference type="ChEBI" id="CHEBI:57287"/>
    </ligand>
</feature>
<comment type="caution">
    <text evidence="35">The sequence shown here is derived from an EMBL/GenBank/DDBJ whole genome shotgun (WGS) entry which is preliminary data.</text>
</comment>
<dbReference type="InterPro" id="IPR013083">
    <property type="entry name" value="Znf_RING/FYVE/PHD"/>
</dbReference>
<dbReference type="Gene3D" id="1.10.510.10">
    <property type="entry name" value="Transferase(Phosphotransferase) domain 1"/>
    <property type="match status" value="1"/>
</dbReference>
<evidence type="ECO:0000256" key="10">
    <source>
        <dbReference type="ARBA" id="ARBA00022741"/>
    </source>
</evidence>
<evidence type="ECO:0000256" key="26">
    <source>
        <dbReference type="ARBA" id="ARBA00083881"/>
    </source>
</evidence>
<feature type="active site" description="Proton donor/acceptor" evidence="27">
    <location>
        <position position="1614"/>
    </location>
</feature>
<dbReference type="FunFam" id="3.30.40.10:FF:000710">
    <property type="entry name" value="mitogen-activated protein kinase kinase kinase 1 isoform X1"/>
    <property type="match status" value="1"/>
</dbReference>